<evidence type="ECO:0000313" key="2">
    <source>
        <dbReference type="EMBL" id="KAG7043467.1"/>
    </source>
</evidence>
<dbReference type="Proteomes" id="UP000699042">
    <property type="component" value="Unassembled WGS sequence"/>
</dbReference>
<dbReference type="EMBL" id="JAESDN010000012">
    <property type="protein sequence ID" value="KAG7043467.1"/>
    <property type="molecule type" value="Genomic_DNA"/>
</dbReference>
<reference evidence="2" key="1">
    <citation type="submission" date="2021-05" db="EMBL/GenBank/DDBJ databases">
        <title>Comparative genomics of three Colletotrichum scovillei strains and genetic complementation revealed genes involved fungal growth and virulence on chili pepper.</title>
        <authorList>
            <person name="Hsieh D.-K."/>
            <person name="Chuang S.-C."/>
            <person name="Chen C.-Y."/>
            <person name="Chao Y.-T."/>
            <person name="Lu M.-Y.J."/>
            <person name="Lee M.-H."/>
            <person name="Shih M.-C."/>
        </authorList>
    </citation>
    <scope>NUCLEOTIDE SEQUENCE</scope>
    <source>
        <strain evidence="2">Coll-153</strain>
    </source>
</reference>
<evidence type="ECO:0000313" key="3">
    <source>
        <dbReference type="Proteomes" id="UP000699042"/>
    </source>
</evidence>
<evidence type="ECO:0000256" key="1">
    <source>
        <dbReference type="SAM" id="MobiDB-lite"/>
    </source>
</evidence>
<proteinExistence type="predicted"/>
<protein>
    <submittedName>
        <fullName evidence="2">Uncharacterized protein</fullName>
    </submittedName>
</protein>
<dbReference type="AlphaFoldDB" id="A0A9P7UCW4"/>
<organism evidence="2 3">
    <name type="scientific">Colletotrichum scovillei</name>
    <dbReference type="NCBI Taxonomy" id="1209932"/>
    <lineage>
        <taxon>Eukaryota</taxon>
        <taxon>Fungi</taxon>
        <taxon>Dikarya</taxon>
        <taxon>Ascomycota</taxon>
        <taxon>Pezizomycotina</taxon>
        <taxon>Sordariomycetes</taxon>
        <taxon>Hypocreomycetidae</taxon>
        <taxon>Glomerellales</taxon>
        <taxon>Glomerellaceae</taxon>
        <taxon>Colletotrichum</taxon>
        <taxon>Colletotrichum acutatum species complex</taxon>
    </lineage>
</organism>
<sequence>MAIITSAHRKQLGPSGDIDKKNTEVTSPVHESLENSFDQESLFSSIIQTCISDVVDKWAIGDLYTDGLTKCQVAK</sequence>
<accession>A0A9P7UCW4</accession>
<feature type="region of interest" description="Disordered" evidence="1">
    <location>
        <begin position="1"/>
        <end position="24"/>
    </location>
</feature>
<gene>
    <name evidence="2" type="ORF">JMJ77_003171</name>
</gene>
<keyword evidence="3" id="KW-1185">Reference proteome</keyword>
<comment type="caution">
    <text evidence="2">The sequence shown here is derived from an EMBL/GenBank/DDBJ whole genome shotgun (WGS) entry which is preliminary data.</text>
</comment>
<name>A0A9P7UCW4_9PEZI</name>